<reference evidence="9 10" key="1">
    <citation type="journal article" date="2021" name="J. Hered.">
        <title>A chromosome-level genome assembly of the parasitoid wasp, Cotesia glomerata (Hymenoptera: Braconidae).</title>
        <authorList>
            <person name="Pinto B.J."/>
            <person name="Weis J.J."/>
            <person name="Gamble T."/>
            <person name="Ode P.J."/>
            <person name="Paul R."/>
            <person name="Zaspel J.M."/>
        </authorList>
    </citation>
    <scope>NUCLEOTIDE SEQUENCE [LARGE SCALE GENOMIC DNA]</scope>
    <source>
        <strain evidence="9">CgM1</strain>
    </source>
</reference>
<evidence type="ECO:0000256" key="3">
    <source>
        <dbReference type="ARBA" id="ARBA00022692"/>
    </source>
</evidence>
<keyword evidence="10" id="KW-1185">Reference proteome</keyword>
<dbReference type="PANTHER" id="PTHR42643">
    <property type="entry name" value="IONOTROPIC RECEPTOR 20A-RELATED"/>
    <property type="match status" value="1"/>
</dbReference>
<evidence type="ECO:0000256" key="8">
    <source>
        <dbReference type="SAM" id="Phobius"/>
    </source>
</evidence>
<feature type="transmembrane region" description="Helical" evidence="8">
    <location>
        <begin position="584"/>
        <end position="607"/>
    </location>
</feature>
<proteinExistence type="predicted"/>
<evidence type="ECO:0000256" key="6">
    <source>
        <dbReference type="ARBA" id="ARBA00023170"/>
    </source>
</evidence>
<protein>
    <recommendedName>
        <fullName evidence="11">Ionotropic receptor</fullName>
    </recommendedName>
</protein>
<dbReference type="PANTHER" id="PTHR42643:SF38">
    <property type="entry name" value="IONOTROPIC RECEPTOR 100A"/>
    <property type="match status" value="1"/>
</dbReference>
<dbReference type="Proteomes" id="UP000826195">
    <property type="component" value="Unassembled WGS sequence"/>
</dbReference>
<evidence type="ECO:0000256" key="4">
    <source>
        <dbReference type="ARBA" id="ARBA00022989"/>
    </source>
</evidence>
<dbReference type="EMBL" id="JAHXZJ010000374">
    <property type="protein sequence ID" value="KAH0560712.1"/>
    <property type="molecule type" value="Genomic_DNA"/>
</dbReference>
<feature type="transmembrane region" description="Helical" evidence="8">
    <location>
        <begin position="344"/>
        <end position="363"/>
    </location>
</feature>
<dbReference type="InterPro" id="IPR052192">
    <property type="entry name" value="Insect_Ionotropic_Sensory_Rcpt"/>
</dbReference>
<evidence type="ECO:0000256" key="5">
    <source>
        <dbReference type="ARBA" id="ARBA00023136"/>
    </source>
</evidence>
<accession>A0AAV7IVC5</accession>
<evidence type="ECO:0000313" key="9">
    <source>
        <dbReference type="EMBL" id="KAH0560712.1"/>
    </source>
</evidence>
<keyword evidence="3 8" id="KW-0812">Transmembrane</keyword>
<keyword evidence="4 8" id="KW-1133">Transmembrane helix</keyword>
<keyword evidence="7" id="KW-0325">Glycoprotein</keyword>
<evidence type="ECO:0000256" key="2">
    <source>
        <dbReference type="ARBA" id="ARBA00022475"/>
    </source>
</evidence>
<feature type="transmembrane region" description="Helical" evidence="8">
    <location>
        <begin position="393"/>
        <end position="414"/>
    </location>
</feature>
<keyword evidence="2" id="KW-1003">Cell membrane</keyword>
<evidence type="ECO:0000313" key="10">
    <source>
        <dbReference type="Proteomes" id="UP000826195"/>
    </source>
</evidence>
<evidence type="ECO:0008006" key="11">
    <source>
        <dbReference type="Google" id="ProtNLM"/>
    </source>
</evidence>
<keyword evidence="6" id="KW-0675">Receptor</keyword>
<gene>
    <name evidence="9" type="ORF">KQX54_007419</name>
</gene>
<organism evidence="9 10">
    <name type="scientific">Cotesia glomerata</name>
    <name type="common">Lepidopteran parasitic wasp</name>
    <name type="synonym">Apanteles glomeratus</name>
    <dbReference type="NCBI Taxonomy" id="32391"/>
    <lineage>
        <taxon>Eukaryota</taxon>
        <taxon>Metazoa</taxon>
        <taxon>Ecdysozoa</taxon>
        <taxon>Arthropoda</taxon>
        <taxon>Hexapoda</taxon>
        <taxon>Insecta</taxon>
        <taxon>Pterygota</taxon>
        <taxon>Neoptera</taxon>
        <taxon>Endopterygota</taxon>
        <taxon>Hymenoptera</taxon>
        <taxon>Apocrita</taxon>
        <taxon>Ichneumonoidea</taxon>
        <taxon>Braconidae</taxon>
        <taxon>Microgastrinae</taxon>
        <taxon>Cotesia</taxon>
    </lineage>
</organism>
<comment type="caution">
    <text evidence="9">The sequence shown here is derived from an EMBL/GenBank/DDBJ whole genome shotgun (WGS) entry which is preliminary data.</text>
</comment>
<sequence>MATIGVAFVTLGCFANVFIGCAIIDDLKYSQDVDKFVVKYFNSLKFKRHIDIILDQQIEPADSEVILKVYKSYHPVIITSPSHQHELLNFQSNIKNCYKMHNIIGIFRETRGIQPSQWRSFYGSNCWNSAAPIAIWITHFADLNDLEQLLVEFWNNNSINVVLLVLDKLKNKTIAYTYDPFAFKVKKKFGNQERGKLYKITGKEVTLFPDKLKNLNGYSIPISLYQHQPHARLNNDSIELADGKDVNYCRFLSQWMNFSIELKTAEVPLINYIVNLPNKTRVNVIGDIITNRSIFIGNAVHWEIINTAVVDIVYPHWRSKIVVVAPSNDDPIPGIVTILHSNSGLTLILILVAIIALTLFLMIRKEDDIMMKILKLLLFQIVDRIGKKSSARIFWISLIYWAFLLVTIFQSQLINDLSAPEFFDEIDSLDELDKSNLTLMTKQWEWETLNSSKLKSKRRLLDQAVVEVDFRRCMSLMEKFRNVACTIDGSYAKFIKSQNTLEASNENYNASKKANFHFLDQPLVSFWKTYAVKKDSPYLAKMNKAAIRLVEKGIMKKWYNDDVKKNLKIQPNKPLSSNIGMDHLHGVFLIYLFGNLIAGGCFLVEVVHYKLKMRNRLQCFCV</sequence>
<evidence type="ECO:0000256" key="7">
    <source>
        <dbReference type="ARBA" id="ARBA00023180"/>
    </source>
</evidence>
<dbReference type="GO" id="GO:0005886">
    <property type="term" value="C:plasma membrane"/>
    <property type="evidence" value="ECO:0007669"/>
    <property type="project" value="UniProtKB-SubCell"/>
</dbReference>
<name>A0AAV7IVC5_COTGL</name>
<keyword evidence="5 8" id="KW-0472">Membrane</keyword>
<dbReference type="AlphaFoldDB" id="A0AAV7IVC5"/>
<dbReference type="SUPFAM" id="SSF53850">
    <property type="entry name" value="Periplasmic binding protein-like II"/>
    <property type="match status" value="1"/>
</dbReference>
<comment type="subcellular location">
    <subcellularLocation>
        <location evidence="1">Cell membrane</location>
        <topology evidence="1">Multi-pass membrane protein</topology>
    </subcellularLocation>
</comment>
<evidence type="ECO:0000256" key="1">
    <source>
        <dbReference type="ARBA" id="ARBA00004651"/>
    </source>
</evidence>